<dbReference type="InterPro" id="IPR023198">
    <property type="entry name" value="PGP-like_dom2"/>
</dbReference>
<name>A0ABW0YSR8_9BACI</name>
<dbReference type="NCBIfam" id="TIGR02009">
    <property type="entry name" value="PGMB-YQAB-SF"/>
    <property type="match status" value="1"/>
</dbReference>
<dbReference type="Gene3D" id="3.40.50.1000">
    <property type="entry name" value="HAD superfamily/HAD-like"/>
    <property type="match status" value="1"/>
</dbReference>
<dbReference type="PANTHER" id="PTHR43481:SF4">
    <property type="entry name" value="GLYCEROL-1-PHOSPHATE PHOSPHOHYDROLASE 1-RELATED"/>
    <property type="match status" value="1"/>
</dbReference>
<evidence type="ECO:0000313" key="3">
    <source>
        <dbReference type="Proteomes" id="UP001596142"/>
    </source>
</evidence>
<dbReference type="InterPro" id="IPR010972">
    <property type="entry name" value="Beta-PGM"/>
</dbReference>
<organism evidence="2 3">
    <name type="scientific">Thalassorhabdus alkalitolerans</name>
    <dbReference type="NCBI Taxonomy" id="2282697"/>
    <lineage>
        <taxon>Bacteria</taxon>
        <taxon>Bacillati</taxon>
        <taxon>Bacillota</taxon>
        <taxon>Bacilli</taxon>
        <taxon>Bacillales</taxon>
        <taxon>Bacillaceae</taxon>
        <taxon>Thalassorhabdus</taxon>
    </lineage>
</organism>
<dbReference type="InterPro" id="IPR006439">
    <property type="entry name" value="HAD-SF_hydro_IA"/>
</dbReference>
<dbReference type="InterPro" id="IPR023214">
    <property type="entry name" value="HAD_sf"/>
</dbReference>
<dbReference type="SFLD" id="SFLDS00003">
    <property type="entry name" value="Haloacid_Dehalogenase"/>
    <property type="match status" value="1"/>
</dbReference>
<proteinExistence type="inferred from homology"/>
<dbReference type="SUPFAM" id="SSF56784">
    <property type="entry name" value="HAD-like"/>
    <property type="match status" value="1"/>
</dbReference>
<dbReference type="InterPro" id="IPR010976">
    <property type="entry name" value="B-phosphoglucomutase_hydrolase"/>
</dbReference>
<dbReference type="Proteomes" id="UP001596142">
    <property type="component" value="Unassembled WGS sequence"/>
</dbReference>
<keyword evidence="3" id="KW-1185">Reference proteome</keyword>
<keyword evidence="2" id="KW-0413">Isomerase</keyword>
<dbReference type="Pfam" id="PF00702">
    <property type="entry name" value="Hydrolase"/>
    <property type="match status" value="1"/>
</dbReference>
<dbReference type="SFLD" id="SFLDG01135">
    <property type="entry name" value="C1.5.6:_HAD__Beta-PGM__Phospha"/>
    <property type="match status" value="1"/>
</dbReference>
<dbReference type="NCBIfam" id="TIGR01990">
    <property type="entry name" value="bPGM"/>
    <property type="match status" value="1"/>
</dbReference>
<dbReference type="Gene3D" id="1.10.150.240">
    <property type="entry name" value="Putative phosphatase, domain 2"/>
    <property type="match status" value="1"/>
</dbReference>
<dbReference type="EC" id="5.4.2.6" evidence="2"/>
<evidence type="ECO:0000256" key="1">
    <source>
        <dbReference type="ARBA" id="ARBA00006171"/>
    </source>
</evidence>
<dbReference type="CDD" id="cd02598">
    <property type="entry name" value="HAD_BPGM"/>
    <property type="match status" value="1"/>
</dbReference>
<accession>A0ABW0YSR8</accession>
<comment type="similarity">
    <text evidence="1">Belongs to the HAD-like hydrolase superfamily. CbbY/CbbZ/Gph/YieH family.</text>
</comment>
<sequence length="223" mass="24793">MNSSLKAVLFDLDGVLTNTVPLHYKANKMLAEDLGVFFDHEMNMKLQGRSRMDAIEALLKQKEGSYSYDEKLKLGEQRNTYYQALIEDLSPEDLLPGVKDFLEQTRAADFKAVLTSSSTNARTVISNVGIKNYFDHIVDVHTISNRKPDPEIFLKGAEMAGVSPKECAGIEDSEAGIRALQAAGIFSVGVGEEQAAREADWFVDSTRELQVDALIQRFNERNG</sequence>
<dbReference type="PRINTS" id="PR00413">
    <property type="entry name" value="HADHALOGNASE"/>
</dbReference>
<protein>
    <submittedName>
        <fullName evidence="2">Beta-phosphoglucomutase</fullName>
        <ecNumber evidence="2">5.4.2.6</ecNumber>
    </submittedName>
</protein>
<comment type="caution">
    <text evidence="2">The sequence shown here is derived from an EMBL/GenBank/DDBJ whole genome shotgun (WGS) entry which is preliminary data.</text>
</comment>
<dbReference type="SFLD" id="SFLDG01129">
    <property type="entry name" value="C1.5:_HAD__Beta-PGM__Phosphata"/>
    <property type="match status" value="1"/>
</dbReference>
<dbReference type="GO" id="GO:0008801">
    <property type="term" value="F:beta-phosphoglucomutase activity"/>
    <property type="evidence" value="ECO:0007669"/>
    <property type="project" value="UniProtKB-EC"/>
</dbReference>
<reference evidence="3" key="1">
    <citation type="journal article" date="2019" name="Int. J. Syst. Evol. Microbiol.">
        <title>The Global Catalogue of Microorganisms (GCM) 10K type strain sequencing project: providing services to taxonomists for standard genome sequencing and annotation.</title>
        <authorList>
            <consortium name="The Broad Institute Genomics Platform"/>
            <consortium name="The Broad Institute Genome Sequencing Center for Infectious Disease"/>
            <person name="Wu L."/>
            <person name="Ma J."/>
        </authorList>
    </citation>
    <scope>NUCLEOTIDE SEQUENCE [LARGE SCALE GENOMIC DNA]</scope>
    <source>
        <strain evidence="3">CECT 7184</strain>
    </source>
</reference>
<dbReference type="RefSeq" id="WP_385941593.1">
    <property type="nucleotide sequence ID" value="NZ_JBHSOZ010000005.1"/>
</dbReference>
<dbReference type="NCBIfam" id="TIGR01509">
    <property type="entry name" value="HAD-SF-IA-v3"/>
    <property type="match status" value="1"/>
</dbReference>
<dbReference type="InterPro" id="IPR036412">
    <property type="entry name" value="HAD-like_sf"/>
</dbReference>
<dbReference type="InterPro" id="IPR051806">
    <property type="entry name" value="HAD-like_SPP"/>
</dbReference>
<dbReference type="EMBL" id="JBHSOZ010000005">
    <property type="protein sequence ID" value="MFC5713608.1"/>
    <property type="molecule type" value="Genomic_DNA"/>
</dbReference>
<gene>
    <name evidence="2" type="primary">pgmB</name>
    <name evidence="2" type="ORF">ACFPU1_12515</name>
</gene>
<dbReference type="PANTHER" id="PTHR43481">
    <property type="entry name" value="FRUCTOSE-1-PHOSPHATE PHOSPHATASE"/>
    <property type="match status" value="1"/>
</dbReference>
<evidence type="ECO:0000313" key="2">
    <source>
        <dbReference type="EMBL" id="MFC5713608.1"/>
    </source>
</evidence>